<sequence>MGKKKPPEPKNDFACEEDLDVCSFSEEPIITGKCIAFFSFSDDKADKINEPAITLSNNNIHASELASTKTLDFNNSSINNNTIAHADTNTNDIDNFNSDIANITKRDRNSSNISTSSMSQLKTLSNNENNTLTDNRKSPIVNGCAPPIDGEYLDIKRTYMLRSSTVRKLNELKSIHPNLNTYVSTLVDLAIADYYEHIINQGGTQ</sequence>
<dbReference type="EMBL" id="AP024849">
    <property type="protein sequence ID" value="BCZ47243.1"/>
    <property type="molecule type" value="Genomic_DNA"/>
</dbReference>
<dbReference type="RefSeq" id="WP_224033608.1">
    <property type="nucleotide sequence ID" value="NZ_AP024849.1"/>
</dbReference>
<gene>
    <name evidence="1" type="ORF">psyc5s11_33100</name>
</gene>
<reference evidence="2" key="1">
    <citation type="submission" date="2021-07" db="EMBL/GenBank/DDBJ databases">
        <title>Complete genome sequencing of a Clostridium isolate.</title>
        <authorList>
            <person name="Ueki A."/>
            <person name="Tonouchi A."/>
        </authorList>
    </citation>
    <scope>NUCLEOTIDE SEQUENCE [LARGE SCALE GENOMIC DNA]</scope>
    <source>
        <strain evidence="2">C5S11</strain>
    </source>
</reference>
<evidence type="ECO:0000313" key="1">
    <source>
        <dbReference type="EMBL" id="BCZ47243.1"/>
    </source>
</evidence>
<dbReference type="Proteomes" id="UP000824633">
    <property type="component" value="Chromosome"/>
</dbReference>
<proteinExistence type="predicted"/>
<name>A0ABN6J241_9CLOT</name>
<protein>
    <submittedName>
        <fullName evidence="1">Uncharacterized protein</fullName>
    </submittedName>
</protein>
<evidence type="ECO:0000313" key="2">
    <source>
        <dbReference type="Proteomes" id="UP000824633"/>
    </source>
</evidence>
<organism evidence="1 2">
    <name type="scientific">Clostridium gelidum</name>
    <dbReference type="NCBI Taxonomy" id="704125"/>
    <lineage>
        <taxon>Bacteria</taxon>
        <taxon>Bacillati</taxon>
        <taxon>Bacillota</taxon>
        <taxon>Clostridia</taxon>
        <taxon>Eubacteriales</taxon>
        <taxon>Clostridiaceae</taxon>
        <taxon>Clostridium</taxon>
    </lineage>
</organism>
<accession>A0ABN6J241</accession>
<keyword evidence="2" id="KW-1185">Reference proteome</keyword>